<dbReference type="SUPFAM" id="SSF51735">
    <property type="entry name" value="NAD(P)-binding Rossmann-fold domains"/>
    <property type="match status" value="1"/>
</dbReference>
<keyword evidence="2" id="KW-0472">Membrane</keyword>
<feature type="domain" description="Saccharopine dehydrogenase NADP binding" evidence="3">
    <location>
        <begin position="6"/>
        <end position="134"/>
    </location>
</feature>
<dbReference type="GO" id="GO:0005739">
    <property type="term" value="C:mitochondrion"/>
    <property type="evidence" value="ECO:0007669"/>
    <property type="project" value="TreeGrafter"/>
</dbReference>
<dbReference type="InterPro" id="IPR005097">
    <property type="entry name" value="Sacchrp_dh_NADP-bd"/>
</dbReference>
<dbReference type="GO" id="GO:0009247">
    <property type="term" value="P:glycolipid biosynthetic process"/>
    <property type="evidence" value="ECO:0007669"/>
    <property type="project" value="TreeGrafter"/>
</dbReference>
<feature type="transmembrane region" description="Helical" evidence="2">
    <location>
        <begin position="287"/>
        <end position="310"/>
    </location>
</feature>
<accession>A0AAD7CG48</accession>
<dbReference type="GO" id="GO:0005886">
    <property type="term" value="C:plasma membrane"/>
    <property type="evidence" value="ECO:0007669"/>
    <property type="project" value="TreeGrafter"/>
</dbReference>
<dbReference type="Proteomes" id="UP001221142">
    <property type="component" value="Unassembled WGS sequence"/>
</dbReference>
<sequence length="432" mass="45915">MSLPDVLVLGATGYTGRLAVRYLTQNHRDASAFTVTLGARSKSRLDALAAELKLGSDVRRLVVDVTSPEQVEAAVAGRAVVLNAVGPFWIWGTPVVEACVNQGVHYVDLTGETPWIKKIITRFHYTAAKTGAIIVPSCGFDSVPADLTTYLSSKVLRNMAGGPVDITSSVSAYLLRGGFSGGSIATGITEIEQVPANEKNMSKQDWSLSPVVGLPSPKPRLVYSLTHPDTGKSLVGSFFFMLPANRAIVQRSWGLFEEAARDDPTHTRYGPSFTYDELFVTSGSMSALFMTLGMAVTASLMLLSPVRWFLKNFVLPKAGQGPSESMLKKGRMEVTNVTTAVASSLSRPVQAKTVMIGNEDPGYALAAVMVSEAALALALDKDTLPALAQCGGVLTPATALGDVLVERLEASGRIKFESTTVSARGPEGKKTV</sequence>
<comment type="similarity">
    <text evidence="1">Belongs to the saccharopine dehydrogenase family.</text>
</comment>
<keyword evidence="5" id="KW-1185">Reference proteome</keyword>
<dbReference type="EMBL" id="JARKIF010000002">
    <property type="protein sequence ID" value="KAJ7647761.1"/>
    <property type="molecule type" value="Genomic_DNA"/>
</dbReference>
<dbReference type="PANTHER" id="PTHR12286:SF5">
    <property type="entry name" value="SACCHAROPINE DEHYDROGENASE-LIKE OXIDOREDUCTASE"/>
    <property type="match status" value="1"/>
</dbReference>
<evidence type="ECO:0000313" key="4">
    <source>
        <dbReference type="EMBL" id="KAJ7647761.1"/>
    </source>
</evidence>
<protein>
    <submittedName>
        <fullName evidence="4">Saccharopine dehydrogenase-domain-containing protein</fullName>
    </submittedName>
</protein>
<dbReference type="InterPro" id="IPR051276">
    <property type="entry name" value="Saccharopine_DH-like_oxidrdct"/>
</dbReference>
<dbReference type="AlphaFoldDB" id="A0AAD7CG48"/>
<evidence type="ECO:0000256" key="1">
    <source>
        <dbReference type="ARBA" id="ARBA00038048"/>
    </source>
</evidence>
<dbReference type="GO" id="GO:0005811">
    <property type="term" value="C:lipid droplet"/>
    <property type="evidence" value="ECO:0007669"/>
    <property type="project" value="TreeGrafter"/>
</dbReference>
<name>A0AAD7CG48_9AGAR</name>
<gene>
    <name evidence="4" type="ORF">FB45DRAFT_987384</name>
</gene>
<dbReference type="Gene3D" id="3.40.50.720">
    <property type="entry name" value="NAD(P)-binding Rossmann-like Domain"/>
    <property type="match status" value="1"/>
</dbReference>
<reference evidence="4" key="1">
    <citation type="submission" date="2023-03" db="EMBL/GenBank/DDBJ databases">
        <title>Massive genome expansion in bonnet fungi (Mycena s.s.) driven by repeated elements and novel gene families across ecological guilds.</title>
        <authorList>
            <consortium name="Lawrence Berkeley National Laboratory"/>
            <person name="Harder C.B."/>
            <person name="Miyauchi S."/>
            <person name="Viragh M."/>
            <person name="Kuo A."/>
            <person name="Thoen E."/>
            <person name="Andreopoulos B."/>
            <person name="Lu D."/>
            <person name="Skrede I."/>
            <person name="Drula E."/>
            <person name="Henrissat B."/>
            <person name="Morin E."/>
            <person name="Kohler A."/>
            <person name="Barry K."/>
            <person name="LaButti K."/>
            <person name="Morin E."/>
            <person name="Salamov A."/>
            <person name="Lipzen A."/>
            <person name="Mereny Z."/>
            <person name="Hegedus B."/>
            <person name="Baldrian P."/>
            <person name="Stursova M."/>
            <person name="Weitz H."/>
            <person name="Taylor A."/>
            <person name="Grigoriev I.V."/>
            <person name="Nagy L.G."/>
            <person name="Martin F."/>
            <person name="Kauserud H."/>
        </authorList>
    </citation>
    <scope>NUCLEOTIDE SEQUENCE</scope>
    <source>
        <strain evidence="4">9284</strain>
    </source>
</reference>
<organism evidence="4 5">
    <name type="scientific">Roridomyces roridus</name>
    <dbReference type="NCBI Taxonomy" id="1738132"/>
    <lineage>
        <taxon>Eukaryota</taxon>
        <taxon>Fungi</taxon>
        <taxon>Dikarya</taxon>
        <taxon>Basidiomycota</taxon>
        <taxon>Agaricomycotina</taxon>
        <taxon>Agaricomycetes</taxon>
        <taxon>Agaricomycetidae</taxon>
        <taxon>Agaricales</taxon>
        <taxon>Marasmiineae</taxon>
        <taxon>Mycenaceae</taxon>
        <taxon>Roridomyces</taxon>
    </lineage>
</organism>
<evidence type="ECO:0000313" key="5">
    <source>
        <dbReference type="Proteomes" id="UP001221142"/>
    </source>
</evidence>
<comment type="caution">
    <text evidence="4">The sequence shown here is derived from an EMBL/GenBank/DDBJ whole genome shotgun (WGS) entry which is preliminary data.</text>
</comment>
<keyword evidence="2" id="KW-0812">Transmembrane</keyword>
<proteinExistence type="inferred from homology"/>
<dbReference type="PANTHER" id="PTHR12286">
    <property type="entry name" value="SACCHAROPINE DEHYDROGENASE-LIKE OXIDOREDUCTASE"/>
    <property type="match status" value="1"/>
</dbReference>
<keyword evidence="2" id="KW-1133">Transmembrane helix</keyword>
<evidence type="ECO:0000259" key="3">
    <source>
        <dbReference type="Pfam" id="PF03435"/>
    </source>
</evidence>
<evidence type="ECO:0000256" key="2">
    <source>
        <dbReference type="SAM" id="Phobius"/>
    </source>
</evidence>
<dbReference type="InterPro" id="IPR036291">
    <property type="entry name" value="NAD(P)-bd_dom_sf"/>
</dbReference>
<dbReference type="Pfam" id="PF03435">
    <property type="entry name" value="Sacchrp_dh_NADP"/>
    <property type="match status" value="1"/>
</dbReference>